<keyword evidence="3" id="KW-0547">Nucleotide-binding</keyword>
<dbReference type="InterPro" id="IPR003959">
    <property type="entry name" value="ATPase_AAA_core"/>
</dbReference>
<evidence type="ECO:0000256" key="1">
    <source>
        <dbReference type="ARBA" id="ARBA00004481"/>
    </source>
</evidence>
<evidence type="ECO:0000313" key="10">
    <source>
        <dbReference type="EMBL" id="KAF9684570.1"/>
    </source>
</evidence>
<proteinExistence type="inferred from homology"/>
<feature type="domain" description="MIT" evidence="9">
    <location>
        <begin position="2"/>
        <end position="79"/>
    </location>
</feature>
<feature type="domain" description="AAA+ ATPase" evidence="8">
    <location>
        <begin position="160"/>
        <end position="443"/>
    </location>
</feature>
<comment type="subcellular location">
    <subcellularLocation>
        <location evidence="1">Endosome membrane</location>
        <topology evidence="1">Peripheral membrane protein</topology>
    </subcellularLocation>
</comment>
<dbReference type="InterPro" id="IPR036181">
    <property type="entry name" value="MIT_dom_sf"/>
</dbReference>
<protein>
    <submittedName>
        <fullName evidence="10">Uncharacterized protein</fullName>
    </submittedName>
</protein>
<dbReference type="Pfam" id="PF09336">
    <property type="entry name" value="Vps4_C"/>
    <property type="match status" value="1"/>
</dbReference>
<dbReference type="GO" id="GO:0016887">
    <property type="term" value="F:ATP hydrolysis activity"/>
    <property type="evidence" value="ECO:0007669"/>
    <property type="project" value="InterPro"/>
</dbReference>
<dbReference type="Gene3D" id="1.10.8.60">
    <property type="match status" value="1"/>
</dbReference>
<dbReference type="FunFam" id="1.10.8.60:FF:000015">
    <property type="entry name" value="vacuolar protein sorting-associated protein 4A"/>
    <property type="match status" value="1"/>
</dbReference>
<comment type="similarity">
    <text evidence="2">Belongs to the AAA ATPase family.</text>
</comment>
<dbReference type="OrthoDB" id="548115at2759"/>
<dbReference type="GO" id="GO:0007033">
    <property type="term" value="P:vacuole organization"/>
    <property type="evidence" value="ECO:0007669"/>
    <property type="project" value="TreeGrafter"/>
</dbReference>
<dbReference type="SMART" id="SM00745">
    <property type="entry name" value="MIT"/>
    <property type="match status" value="1"/>
</dbReference>
<dbReference type="GO" id="GO:0010008">
    <property type="term" value="C:endosome membrane"/>
    <property type="evidence" value="ECO:0007669"/>
    <property type="project" value="UniProtKB-SubCell"/>
</dbReference>
<dbReference type="GO" id="GO:0016197">
    <property type="term" value="P:endosomal transport"/>
    <property type="evidence" value="ECO:0007669"/>
    <property type="project" value="TreeGrafter"/>
</dbReference>
<gene>
    <name evidence="10" type="ORF">SADUNF_Sadunf04G0131700</name>
</gene>
<dbReference type="InterPro" id="IPR003960">
    <property type="entry name" value="ATPase_AAA_CS"/>
</dbReference>
<evidence type="ECO:0000256" key="5">
    <source>
        <dbReference type="ARBA" id="ARBA00022840"/>
    </source>
</evidence>
<dbReference type="FunFam" id="3.40.50.300:FF:002287">
    <property type="entry name" value="MIT domain protein"/>
    <property type="match status" value="1"/>
</dbReference>
<evidence type="ECO:0000256" key="7">
    <source>
        <dbReference type="SAM" id="MobiDB-lite"/>
    </source>
</evidence>
<dbReference type="PANTHER" id="PTHR23074:SF159">
    <property type="entry name" value="PROTEIN SUPPRESSOR OF K(+) TRANSPORT GROWTH DEFECT 1"/>
    <property type="match status" value="1"/>
</dbReference>
<dbReference type="InterPro" id="IPR050304">
    <property type="entry name" value="MT-severing_AAA_ATPase"/>
</dbReference>
<dbReference type="Pfam" id="PF04720">
    <property type="entry name" value="PDDEXK_6"/>
    <property type="match status" value="2"/>
</dbReference>
<dbReference type="SUPFAM" id="SSF116846">
    <property type="entry name" value="MIT domain"/>
    <property type="match status" value="1"/>
</dbReference>
<name>A0A835K7G8_9ROSI</name>
<dbReference type="InterPro" id="IPR045253">
    <property type="entry name" value="VPS4_MIT"/>
</dbReference>
<dbReference type="InterPro" id="IPR006502">
    <property type="entry name" value="PDDEXK-like"/>
</dbReference>
<dbReference type="Pfam" id="PF04212">
    <property type="entry name" value="MIT"/>
    <property type="match status" value="1"/>
</dbReference>
<dbReference type="SUPFAM" id="SSF52540">
    <property type="entry name" value="P-loop containing nucleoside triphosphate hydrolases"/>
    <property type="match status" value="1"/>
</dbReference>
<dbReference type="InterPro" id="IPR003593">
    <property type="entry name" value="AAA+_ATPase"/>
</dbReference>
<evidence type="ECO:0000256" key="6">
    <source>
        <dbReference type="ARBA" id="ARBA00023136"/>
    </source>
</evidence>
<dbReference type="GO" id="GO:0005524">
    <property type="term" value="F:ATP binding"/>
    <property type="evidence" value="ECO:0007669"/>
    <property type="project" value="UniProtKB-KW"/>
</dbReference>
<dbReference type="InterPro" id="IPR007330">
    <property type="entry name" value="MIT_dom"/>
</dbReference>
<dbReference type="Gene3D" id="1.20.58.80">
    <property type="entry name" value="Phosphotransferase system, lactose/cellobiose-type IIA subunit"/>
    <property type="match status" value="1"/>
</dbReference>
<evidence type="ECO:0000313" key="11">
    <source>
        <dbReference type="Proteomes" id="UP000657918"/>
    </source>
</evidence>
<evidence type="ECO:0000256" key="2">
    <source>
        <dbReference type="ARBA" id="ARBA00006914"/>
    </source>
</evidence>
<keyword evidence="11" id="KW-1185">Reference proteome</keyword>
<dbReference type="PANTHER" id="PTHR23074">
    <property type="entry name" value="AAA DOMAIN-CONTAINING"/>
    <property type="match status" value="1"/>
</dbReference>
<accession>A0A835K7G8</accession>
<keyword evidence="4" id="KW-0967">Endosome</keyword>
<evidence type="ECO:0000256" key="3">
    <source>
        <dbReference type="ARBA" id="ARBA00022741"/>
    </source>
</evidence>
<dbReference type="Gene3D" id="3.40.50.300">
    <property type="entry name" value="P-loop containing nucleotide triphosphate hydrolases"/>
    <property type="match status" value="2"/>
</dbReference>
<dbReference type="SMART" id="SM00382">
    <property type="entry name" value="AAA"/>
    <property type="match status" value="1"/>
</dbReference>
<evidence type="ECO:0000256" key="4">
    <source>
        <dbReference type="ARBA" id="ARBA00022753"/>
    </source>
</evidence>
<dbReference type="InterPro" id="IPR015415">
    <property type="entry name" value="Spast_Vps4_C"/>
</dbReference>
<evidence type="ECO:0000259" key="8">
    <source>
        <dbReference type="SMART" id="SM00382"/>
    </source>
</evidence>
<dbReference type="FunFam" id="1.20.58.80:FF:000007">
    <property type="entry name" value="Suppressor of K+ transport growth defect 1"/>
    <property type="match status" value="1"/>
</dbReference>
<evidence type="ECO:0000259" key="9">
    <source>
        <dbReference type="SMART" id="SM00745"/>
    </source>
</evidence>
<feature type="region of interest" description="Disordered" evidence="7">
    <location>
        <begin position="73"/>
        <end position="107"/>
    </location>
</feature>
<keyword evidence="5" id="KW-0067">ATP-binding</keyword>
<dbReference type="PROSITE" id="PS00674">
    <property type="entry name" value="AAA"/>
    <property type="match status" value="1"/>
</dbReference>
<reference evidence="10 11" key="1">
    <citation type="submission" date="2020-10" db="EMBL/GenBank/DDBJ databases">
        <title>Plant Genome Project.</title>
        <authorList>
            <person name="Zhang R.-G."/>
        </authorList>
    </citation>
    <scope>NUCLEOTIDE SEQUENCE [LARGE SCALE GENOMIC DNA]</scope>
    <source>
        <strain evidence="10">FAFU-HL-1</strain>
        <tissue evidence="10">Leaf</tissue>
    </source>
</reference>
<comment type="caution">
    <text evidence="10">The sequence shown here is derived from an EMBL/GenBank/DDBJ whole genome shotgun (WGS) entry which is preliminary data.</text>
</comment>
<keyword evidence="6" id="KW-0472">Membrane</keyword>
<dbReference type="EMBL" id="JADGMS010000004">
    <property type="protein sequence ID" value="KAF9684570.1"/>
    <property type="molecule type" value="Genomic_DNA"/>
</dbReference>
<feature type="compositionally biased region" description="Basic and acidic residues" evidence="7">
    <location>
        <begin position="95"/>
        <end position="107"/>
    </location>
</feature>
<dbReference type="CDD" id="cd02678">
    <property type="entry name" value="MIT_VPS4"/>
    <property type="match status" value="1"/>
</dbReference>
<dbReference type="InterPro" id="IPR027417">
    <property type="entry name" value="P-loop_NTPase"/>
</dbReference>
<organism evidence="10 11">
    <name type="scientific">Salix dunnii</name>
    <dbReference type="NCBI Taxonomy" id="1413687"/>
    <lineage>
        <taxon>Eukaryota</taxon>
        <taxon>Viridiplantae</taxon>
        <taxon>Streptophyta</taxon>
        <taxon>Embryophyta</taxon>
        <taxon>Tracheophyta</taxon>
        <taxon>Spermatophyta</taxon>
        <taxon>Magnoliopsida</taxon>
        <taxon>eudicotyledons</taxon>
        <taxon>Gunneridae</taxon>
        <taxon>Pentapetalae</taxon>
        <taxon>rosids</taxon>
        <taxon>fabids</taxon>
        <taxon>Malpighiales</taxon>
        <taxon>Salicaceae</taxon>
        <taxon>Saliceae</taxon>
        <taxon>Salix</taxon>
    </lineage>
</organism>
<dbReference type="NCBIfam" id="TIGR01615">
    <property type="entry name" value="A_thal_3542"/>
    <property type="match status" value="2"/>
</dbReference>
<dbReference type="Proteomes" id="UP000657918">
    <property type="component" value="Chromosome 4"/>
</dbReference>
<dbReference type="AlphaFoldDB" id="A0A835K7G8"/>
<dbReference type="Pfam" id="PF00004">
    <property type="entry name" value="AAA"/>
    <property type="match status" value="1"/>
</dbReference>
<sequence>MYSNFKEQAIEYVKQAVQEDNAGNYSKAFPLYMNALEYFRTHLKYEKNPKIREAITQKFNEYLRRAEEIKTVLDEGGPGPNSNVDAAFATRPKTKPKDGEDGDDREKDKLRAGLNSAIVREKPNVKWNDVAGLESAKQALQEAVILPVKFPQFFTGKRRPWRAFLLYGPPGTGKSYLAKAVATEADSTVFRRIKTELLVQMQGVGNNDQKVLVLAATNTPYALDQAIRRRFDKRIYIPLPEIKARQHMFKVHLGDTPHNLTESDFESLARKTQGFSGSDIAVCVKDVLFEPVRKTQDAMFFMNNADNMWVPCGPKQPGAVQISMQELAAKGLAEKLLPPPIMKTDFDKVLARQRPTVSKADLDVHERFTKEFGEEGRNELPTPSTTKLKLDSLVVDSVPLVAGASTQLIMMTHLACLASFTAFLKRKTSILLTRRLMVTERVDFVIDCTDFVEDMIRSSSNDAYRNLLLFHVSKAMEGFSCLRNQRPVLRSKVMSFLRELGHNAAICKTKWESSGGGLTAGSYEFIDVVLRLKSPSSQNRYVVDLDFASQFEIARPTSPYLKLLHHLPRFFVGKSEDLKTIVMSTMLTEISEERRALLAFLEKKPLHAKQVIRSIPLDCQSLTCELLHIATVDQRCEMQACRLRRRRQRPAKRVTDPLDDKAKARLIGCRLSSFSSGSEHSADHDDSPCLSGLVHGFLEEEDSDFAHESTNGYGSDSERVDLAIDCTDFVEDMIRSSSNDPYRNLLFFHVSKVMERFSCLRNQRPVLRRKVMSFLRELGHNAAICKTKWESSGSGLTAGSYEFIDVVLQLKSSSLQNRYVVDLDFASQFEIARPTSPYLKLLHHLPRVFVGKSEDLKTIVKSISDAARRSLKSEELYLPPWRKNRYMQNKWFGPYLRTVNPLPANSFTSPPSVNVVKCRLVGFDDAVNGRLFVLYNTYPNSCENIFLISYFLRFVLDDFNTRM</sequence>